<gene>
    <name evidence="3" type="ORF">DASC09_010000</name>
</gene>
<sequence length="1093" mass="120991">MDGLPRNLLSIPKIVDSGFDVLLSKHNGSIANRKNGNVVLNFPRVGPFWELSVKADSAEEMAFNVDSYEGLKAIKEVHESNNHAKLRTMKELLKGHGVLEADIKYVLTSCETCMSKVTKPGGKPAVRKYNVGEMIQADVIGPINKAYALIVSDRASKFVAHRVLKSRAEVSAKTIECLGMFHNFLKQADSNKNIVMFRADNEFDTNAIKNWLDGSPSSGRNFIDFEPTAPHSSHQNVKAPFGCRVFIKDYHRQSKFDPIQEEAGVFLGYSKTTKIVFALLKDGRVVRSSAFRFMPLVYPLKNGQAALGGAGSGGGGMFVGGGGGRVGGVSGASGGVHVPDRDMSVDSIAAFDENLENVTQDSSFSGGDESSVEEEDQAEPFDVDMSDATASKSDGQTTPEQVGAKQASPDPVFPDPMPRRESSGDDDNGSSSGNDAGVSSSSNFPSNYYGSEASDTDDSQAKRFSTFGHKMFNNAQDSETERLFPSATTAMSITEVLVRPNNVTQVIVKPVPSDLQVKSTRVPDEKTRGTKRVAHSESESDTTTGMLLESKPVKKMIAGPEGRLVVKKHQAVKDLVPYGGAGKGVQRVADYTVPRDNQTNKWMENDPTIVYQKNPSVMFNGRMLVGPEPRPLITDGKDVASTSEEMEQPSLLTTKDGEVSLLAEEVYLAVERTKYEIPNNYSQVLASEQKVKWLVAILNELTALKINKVYEEVDYVEGMKTVNSRWVFSVKAKASEEVFKARLVCKGFSQERGVNYLDYWAPVASFDTVRFVLSIAAAKNWSMVQLDATTAFLNGDIDYSIYVKPPAGTETPAGKVWKLRKSLYGLKQSPAIWYDKLAGVLKSADLKVSNIDPCLFYDKGIMVLVYVDDMLVFGENEKKVKEIKEVLRSKFKMKELDGKMFLGVTIQRDDATGTMKISMKDFIEKVEKELNIQKLTPMRAPMVKGYNPHDVASPFLDEEEQSKYRSLIGTLLYIVNTVRVDICFPVNMLSQFMSAPRKTHLHAAQKVFQYLMFTKDQGVVYGPNAPLNIEYQDFRLIDRTKENKPVITQDYPKETGYRITAISDSDYATDKEDRKSQGGHCLSQTEERRFEYC</sequence>
<dbReference type="PANTHER" id="PTHR11439">
    <property type="entry name" value="GAG-POL-RELATED RETROTRANSPOSON"/>
    <property type="match status" value="1"/>
</dbReference>
<accession>A0AAV5QGV2</accession>
<feature type="compositionally biased region" description="Polar residues" evidence="1">
    <location>
        <begin position="388"/>
        <end position="400"/>
    </location>
</feature>
<comment type="caution">
    <text evidence="3">The sequence shown here is derived from an EMBL/GenBank/DDBJ whole genome shotgun (WGS) entry which is preliminary data.</text>
</comment>
<feature type="domain" description="Reverse transcriptase Ty1/copia-type" evidence="2">
    <location>
        <begin position="707"/>
        <end position="944"/>
    </location>
</feature>
<dbReference type="RefSeq" id="XP_064850675.1">
    <property type="nucleotide sequence ID" value="XM_064994603.1"/>
</dbReference>
<dbReference type="InterPro" id="IPR013103">
    <property type="entry name" value="RVT_2"/>
</dbReference>
<organism evidence="3 4">
    <name type="scientific">Saccharomycopsis crataegensis</name>
    <dbReference type="NCBI Taxonomy" id="43959"/>
    <lineage>
        <taxon>Eukaryota</taxon>
        <taxon>Fungi</taxon>
        <taxon>Dikarya</taxon>
        <taxon>Ascomycota</taxon>
        <taxon>Saccharomycotina</taxon>
        <taxon>Saccharomycetes</taxon>
        <taxon>Saccharomycopsidaceae</taxon>
        <taxon>Saccharomycopsis</taxon>
    </lineage>
</organism>
<dbReference type="EMBL" id="BTFZ01000002">
    <property type="protein sequence ID" value="GMM33675.1"/>
    <property type="molecule type" value="Genomic_DNA"/>
</dbReference>
<evidence type="ECO:0000259" key="2">
    <source>
        <dbReference type="Pfam" id="PF07727"/>
    </source>
</evidence>
<feature type="region of interest" description="Disordered" evidence="1">
    <location>
        <begin position="518"/>
        <end position="543"/>
    </location>
</feature>
<dbReference type="GeneID" id="90071654"/>
<protein>
    <submittedName>
        <fullName evidence="3">Gag-pol fusion protein</fullName>
    </submittedName>
</protein>
<dbReference type="Pfam" id="PF07727">
    <property type="entry name" value="RVT_2"/>
    <property type="match status" value="1"/>
</dbReference>
<dbReference type="PANTHER" id="PTHR11439:SF483">
    <property type="entry name" value="PEPTIDE SYNTHASE GLIP-LIKE, PUTATIVE (AFU_ORTHOLOGUE AFUA_3G12920)-RELATED"/>
    <property type="match status" value="1"/>
</dbReference>
<evidence type="ECO:0000313" key="3">
    <source>
        <dbReference type="EMBL" id="GMM33675.1"/>
    </source>
</evidence>
<evidence type="ECO:0000256" key="1">
    <source>
        <dbReference type="SAM" id="MobiDB-lite"/>
    </source>
</evidence>
<feature type="compositionally biased region" description="Basic and acidic residues" evidence="1">
    <location>
        <begin position="521"/>
        <end position="538"/>
    </location>
</feature>
<feature type="compositionally biased region" description="Low complexity" evidence="1">
    <location>
        <begin position="429"/>
        <end position="443"/>
    </location>
</feature>
<dbReference type="Proteomes" id="UP001360560">
    <property type="component" value="Unassembled WGS sequence"/>
</dbReference>
<reference evidence="3 4" key="1">
    <citation type="journal article" date="2023" name="Elife">
        <title>Identification of key yeast species and microbe-microbe interactions impacting larval growth of Drosophila in the wild.</title>
        <authorList>
            <person name="Mure A."/>
            <person name="Sugiura Y."/>
            <person name="Maeda R."/>
            <person name="Honda K."/>
            <person name="Sakurai N."/>
            <person name="Takahashi Y."/>
            <person name="Watada M."/>
            <person name="Katoh T."/>
            <person name="Gotoh A."/>
            <person name="Gotoh Y."/>
            <person name="Taniguchi I."/>
            <person name="Nakamura K."/>
            <person name="Hayashi T."/>
            <person name="Katayama T."/>
            <person name="Uemura T."/>
            <person name="Hattori Y."/>
        </authorList>
    </citation>
    <scope>NUCLEOTIDE SEQUENCE [LARGE SCALE GENOMIC DNA]</scope>
    <source>
        <strain evidence="3 4">SC-9</strain>
    </source>
</reference>
<dbReference type="InterPro" id="IPR043502">
    <property type="entry name" value="DNA/RNA_pol_sf"/>
</dbReference>
<dbReference type="AlphaFoldDB" id="A0AAV5QGV2"/>
<keyword evidence="4" id="KW-1185">Reference proteome</keyword>
<name>A0AAV5QGV2_9ASCO</name>
<feature type="compositionally biased region" description="Acidic residues" evidence="1">
    <location>
        <begin position="370"/>
        <end position="385"/>
    </location>
</feature>
<proteinExistence type="predicted"/>
<dbReference type="SUPFAM" id="SSF56672">
    <property type="entry name" value="DNA/RNA polymerases"/>
    <property type="match status" value="1"/>
</dbReference>
<evidence type="ECO:0000313" key="4">
    <source>
        <dbReference type="Proteomes" id="UP001360560"/>
    </source>
</evidence>
<feature type="region of interest" description="Disordered" evidence="1">
    <location>
        <begin position="356"/>
        <end position="460"/>
    </location>
</feature>